<feature type="compositionally biased region" description="Basic residues" evidence="7">
    <location>
        <begin position="223"/>
        <end position="240"/>
    </location>
</feature>
<feature type="compositionally biased region" description="Basic and acidic residues" evidence="7">
    <location>
        <begin position="151"/>
        <end position="173"/>
    </location>
</feature>
<dbReference type="OrthoDB" id="1421013at2759"/>
<evidence type="ECO:0000256" key="5">
    <source>
        <dbReference type="ARBA" id="ARBA00023242"/>
    </source>
</evidence>
<evidence type="ECO:0000313" key="9">
    <source>
        <dbReference type="Proteomes" id="UP000676310"/>
    </source>
</evidence>
<evidence type="ECO:0000256" key="2">
    <source>
        <dbReference type="ARBA" id="ARBA00009154"/>
    </source>
</evidence>
<accession>A0A8J2I6C0</accession>
<dbReference type="GO" id="GO:0000178">
    <property type="term" value="C:exosome (RNase complex)"/>
    <property type="evidence" value="ECO:0007669"/>
    <property type="project" value="TreeGrafter"/>
</dbReference>
<feature type="compositionally biased region" description="Basic residues" evidence="7">
    <location>
        <begin position="380"/>
        <end position="398"/>
    </location>
</feature>
<proteinExistence type="inferred from homology"/>
<evidence type="ECO:0000256" key="7">
    <source>
        <dbReference type="SAM" id="MobiDB-lite"/>
    </source>
</evidence>
<name>A0A8J2I6C0_9PLEO</name>
<feature type="compositionally biased region" description="Low complexity" evidence="7">
    <location>
        <begin position="213"/>
        <end position="222"/>
    </location>
</feature>
<dbReference type="Pfam" id="PF04000">
    <property type="entry name" value="Sas10_Utp3"/>
    <property type="match status" value="1"/>
</dbReference>
<evidence type="ECO:0000256" key="4">
    <source>
        <dbReference type="ARBA" id="ARBA00022884"/>
    </source>
</evidence>
<keyword evidence="9" id="KW-1185">Reference proteome</keyword>
<dbReference type="RefSeq" id="XP_043171885.1">
    <property type="nucleotide sequence ID" value="XM_043315950.1"/>
</dbReference>
<feature type="compositionally biased region" description="Low complexity" evidence="7">
    <location>
        <begin position="311"/>
        <end position="326"/>
    </location>
</feature>
<protein>
    <recommendedName>
        <fullName evidence="6">Exosome complex protein</fullName>
    </recommendedName>
</protein>
<reference evidence="8" key="1">
    <citation type="submission" date="2021-05" db="EMBL/GenBank/DDBJ databases">
        <authorList>
            <person name="Stam R."/>
        </authorList>
    </citation>
    <scope>NUCLEOTIDE SEQUENCE</scope>
    <source>
        <strain evidence="8">CS162</strain>
    </source>
</reference>
<keyword evidence="4 6" id="KW-0694">RNA-binding</keyword>
<feature type="compositionally biased region" description="Acidic residues" evidence="7">
    <location>
        <begin position="174"/>
        <end position="194"/>
    </location>
</feature>
<dbReference type="GO" id="GO:0010468">
    <property type="term" value="P:regulation of gene expression"/>
    <property type="evidence" value="ECO:0007669"/>
    <property type="project" value="TreeGrafter"/>
</dbReference>
<feature type="region of interest" description="Disordered" evidence="7">
    <location>
        <begin position="141"/>
        <end position="398"/>
    </location>
</feature>
<dbReference type="GO" id="GO:0005730">
    <property type="term" value="C:nucleolus"/>
    <property type="evidence" value="ECO:0007669"/>
    <property type="project" value="TreeGrafter"/>
</dbReference>
<comment type="similarity">
    <text evidence="2 6">Belongs to the C1D family.</text>
</comment>
<dbReference type="GO" id="GO:0000460">
    <property type="term" value="P:maturation of 5.8S rRNA"/>
    <property type="evidence" value="ECO:0007669"/>
    <property type="project" value="TreeGrafter"/>
</dbReference>
<dbReference type="EMBL" id="CAJRGZ010000023">
    <property type="protein sequence ID" value="CAG5177635.1"/>
    <property type="molecule type" value="Genomic_DNA"/>
</dbReference>
<feature type="compositionally biased region" description="Basic residues" evidence="7">
    <location>
        <begin position="288"/>
        <end position="303"/>
    </location>
</feature>
<evidence type="ECO:0000256" key="3">
    <source>
        <dbReference type="ARBA" id="ARBA00022552"/>
    </source>
</evidence>
<dbReference type="GO" id="GO:0003723">
    <property type="term" value="F:RNA binding"/>
    <property type="evidence" value="ECO:0007669"/>
    <property type="project" value="UniProtKB-UniRule"/>
</dbReference>
<comment type="function">
    <text evidence="6">Required for exosome-dependent processing of pre-rRNA and small nucleolar RNA (snRNA) precursors. Involved in processing of 35S pre-rRNA at the A0, A1 and A2 sites.</text>
</comment>
<dbReference type="GO" id="GO:0003677">
    <property type="term" value="F:DNA binding"/>
    <property type="evidence" value="ECO:0007669"/>
    <property type="project" value="TreeGrafter"/>
</dbReference>
<dbReference type="InterPro" id="IPR011082">
    <property type="entry name" value="Exosome-assoc_fac/DNA_repair"/>
</dbReference>
<keyword evidence="5 6" id="KW-0539">Nucleus</keyword>
<comment type="subcellular location">
    <subcellularLocation>
        <location evidence="1 6">Nucleus</location>
    </subcellularLocation>
</comment>
<dbReference type="InterPro" id="IPR007146">
    <property type="entry name" value="Sas10/Utp3/C1D"/>
</dbReference>
<dbReference type="PANTHER" id="PTHR15341">
    <property type="entry name" value="SUN-COR STEROID HORMONE RECEPTOR CO-REPRESSOR"/>
    <property type="match status" value="1"/>
</dbReference>
<comment type="caution">
    <text evidence="8">The sequence shown here is derived from an EMBL/GenBank/DDBJ whole genome shotgun (WGS) entry which is preliminary data.</text>
</comment>
<dbReference type="AlphaFoldDB" id="A0A8J2I6C0"/>
<evidence type="ECO:0000256" key="1">
    <source>
        <dbReference type="ARBA" id="ARBA00004123"/>
    </source>
</evidence>
<dbReference type="Proteomes" id="UP000676310">
    <property type="component" value="Unassembled WGS sequence"/>
</dbReference>
<evidence type="ECO:0000313" key="8">
    <source>
        <dbReference type="EMBL" id="CAG5177635.1"/>
    </source>
</evidence>
<evidence type="ECO:0000256" key="6">
    <source>
        <dbReference type="RuleBase" id="RU368003"/>
    </source>
</evidence>
<dbReference type="PANTHER" id="PTHR15341:SF3">
    <property type="entry name" value="NUCLEAR NUCLEIC ACID-BINDING PROTEIN C1D"/>
    <property type="match status" value="1"/>
</dbReference>
<gene>
    <name evidence="8" type="ORF">ALTATR162_LOCUS8320</name>
</gene>
<organism evidence="8 9">
    <name type="scientific">Alternaria atra</name>
    <dbReference type="NCBI Taxonomy" id="119953"/>
    <lineage>
        <taxon>Eukaryota</taxon>
        <taxon>Fungi</taxon>
        <taxon>Dikarya</taxon>
        <taxon>Ascomycota</taxon>
        <taxon>Pezizomycotina</taxon>
        <taxon>Dothideomycetes</taxon>
        <taxon>Pleosporomycetidae</taxon>
        <taxon>Pleosporales</taxon>
        <taxon>Pleosporineae</taxon>
        <taxon>Pleosporaceae</taxon>
        <taxon>Alternaria</taxon>
        <taxon>Alternaria sect. Ulocladioides</taxon>
    </lineage>
</organism>
<keyword evidence="3 6" id="KW-0698">rRNA processing</keyword>
<dbReference type="GeneID" id="67020418"/>
<sequence length="398" mass="43888">MDPQTDLPDLVEDLEVNIDELTTALEPLLATPLHTTASSLPLLDKAEFYCMSAYAIEAILFSVLKASGVNAMEHDVFKEIARLKQYNSKIKDIKDRGIMGSAEGRARLDVGAAQRFIKHGLAGNDRYDLERQERIAKEKARAHLKAQKINKKFDDEGKEMESKDATPKKRGVDEVDGQQENSDNEVLEGFEETEPATKKARVNSADVTEIDSEATSSSQTTSKKQKKETKAKKSKTKKESKKAEKKATQSPESTDADADNKEDDMPSLSVAAGESQPEPEPEIDTPQPRKRGRPPKKDKKTPRAKQDSDTIDVATPTPDTDAEATPSRAEERVTRRRNTRLSTQNLQDEESVEPTPDQAPKTRSETFNALLDGSISEKQKKGKTGGRGGKRGGKGRGK</sequence>